<dbReference type="EMBL" id="JAWDIP010000003">
    <property type="protein sequence ID" value="MDY0393907.1"/>
    <property type="molecule type" value="Genomic_DNA"/>
</dbReference>
<protein>
    <submittedName>
        <fullName evidence="3">Uncharacterized protein</fullName>
    </submittedName>
</protein>
<accession>A0ABU5C5D8</accession>
<feature type="transmembrane region" description="Helical" evidence="2">
    <location>
        <begin position="12"/>
        <end position="36"/>
    </location>
</feature>
<feature type="compositionally biased region" description="Acidic residues" evidence="1">
    <location>
        <begin position="69"/>
        <end position="82"/>
    </location>
</feature>
<dbReference type="Proteomes" id="UP001281447">
    <property type="component" value="Unassembled WGS sequence"/>
</dbReference>
<feature type="compositionally biased region" description="Basic and acidic residues" evidence="1">
    <location>
        <begin position="56"/>
        <end position="68"/>
    </location>
</feature>
<evidence type="ECO:0000256" key="2">
    <source>
        <dbReference type="SAM" id="Phobius"/>
    </source>
</evidence>
<gene>
    <name evidence="3" type="ORF">RWE15_04810</name>
</gene>
<evidence type="ECO:0000313" key="3">
    <source>
        <dbReference type="EMBL" id="MDY0393907.1"/>
    </source>
</evidence>
<keyword evidence="2" id="KW-1133">Transmembrane helix</keyword>
<reference evidence="3 4" key="1">
    <citation type="submission" date="2023-10" db="EMBL/GenBank/DDBJ databases">
        <title>Virgibacillus halophilus 5B73C genome.</title>
        <authorList>
            <person name="Miliotis G."/>
            <person name="Sengupta P."/>
            <person name="Hameed A."/>
            <person name="Chuvochina M."/>
            <person name="Mcdonagh F."/>
            <person name="Simpson A.C."/>
            <person name="Singh N.K."/>
            <person name="Rekha P.D."/>
            <person name="Raman K."/>
            <person name="Hugenholtz P."/>
            <person name="Venkateswaran K."/>
        </authorList>
    </citation>
    <scope>NUCLEOTIDE SEQUENCE [LARGE SCALE GENOMIC DNA]</scope>
    <source>
        <strain evidence="3 4">5B73C</strain>
    </source>
</reference>
<proteinExistence type="predicted"/>
<comment type="caution">
    <text evidence="3">The sequence shown here is derived from an EMBL/GenBank/DDBJ whole genome shotgun (WGS) entry which is preliminary data.</text>
</comment>
<keyword evidence="2" id="KW-0472">Membrane</keyword>
<evidence type="ECO:0000256" key="1">
    <source>
        <dbReference type="SAM" id="MobiDB-lite"/>
    </source>
</evidence>
<keyword evidence="4" id="KW-1185">Reference proteome</keyword>
<sequence length="82" mass="9529">MIHRRKQPKSTAATVMNVLWKVVALGYLMFWTVYWLNVPTEATFTDETDTNMTLKAAEHFDSEAKEEEKEKEDDADESDKKS</sequence>
<name>A0ABU5C5D8_9BACI</name>
<organism evidence="3 4">
    <name type="scientific">Tigheibacillus halophilus</name>
    <dbReference type="NCBI Taxonomy" id="361280"/>
    <lineage>
        <taxon>Bacteria</taxon>
        <taxon>Bacillati</taxon>
        <taxon>Bacillota</taxon>
        <taxon>Bacilli</taxon>
        <taxon>Bacillales</taxon>
        <taxon>Bacillaceae</taxon>
        <taxon>Tigheibacillus</taxon>
    </lineage>
</organism>
<evidence type="ECO:0000313" key="4">
    <source>
        <dbReference type="Proteomes" id="UP001281447"/>
    </source>
</evidence>
<keyword evidence="2" id="KW-0812">Transmembrane</keyword>
<feature type="region of interest" description="Disordered" evidence="1">
    <location>
        <begin position="55"/>
        <end position="82"/>
    </location>
</feature>